<name>A0A6I3IGJ0_9MICO</name>
<reference evidence="3 4" key="1">
    <citation type="submission" date="2019-11" db="EMBL/GenBank/DDBJ databases">
        <title>Whole genome sequencing identifies a novel species of the genus Arsenicicoccus isolated from human blood.</title>
        <authorList>
            <person name="Jeong J.H."/>
            <person name="Kweon O.J."/>
            <person name="Kim H.R."/>
            <person name="Kim T.-H."/>
            <person name="Ha S.-M."/>
            <person name="Lee M.-K."/>
        </authorList>
    </citation>
    <scope>NUCLEOTIDE SEQUENCE [LARGE SCALE GENOMIC DNA]</scope>
    <source>
        <strain evidence="3 4">MKL-02</strain>
    </source>
</reference>
<comment type="caution">
    <text evidence="3">The sequence shown here is derived from an EMBL/GenBank/DDBJ whole genome shotgun (WGS) entry which is preliminary data.</text>
</comment>
<accession>A0A6I3IGJ0</accession>
<feature type="domain" description="DUF7586" evidence="2">
    <location>
        <begin position="362"/>
        <end position="446"/>
    </location>
</feature>
<dbReference type="Gene3D" id="3.40.710.10">
    <property type="entry name" value="DD-peptidase/beta-lactamase superfamily"/>
    <property type="match status" value="1"/>
</dbReference>
<dbReference type="InterPro" id="IPR001466">
    <property type="entry name" value="Beta-lactam-related"/>
</dbReference>
<dbReference type="Pfam" id="PF00144">
    <property type="entry name" value="Beta-lactamase"/>
    <property type="match status" value="1"/>
</dbReference>
<dbReference type="EMBL" id="WLVL01000040">
    <property type="protein sequence ID" value="MTB72847.1"/>
    <property type="molecule type" value="Genomic_DNA"/>
</dbReference>
<evidence type="ECO:0000259" key="2">
    <source>
        <dbReference type="Pfam" id="PF24491"/>
    </source>
</evidence>
<dbReference type="InterPro" id="IPR050491">
    <property type="entry name" value="AmpC-like"/>
</dbReference>
<organism evidence="3 4">
    <name type="scientific">Arsenicicoccus cauae</name>
    <dbReference type="NCBI Taxonomy" id="2663847"/>
    <lineage>
        <taxon>Bacteria</taxon>
        <taxon>Bacillati</taxon>
        <taxon>Actinomycetota</taxon>
        <taxon>Actinomycetes</taxon>
        <taxon>Micrococcales</taxon>
        <taxon>Intrasporangiaceae</taxon>
        <taxon>Arsenicicoccus</taxon>
    </lineage>
</organism>
<keyword evidence="3" id="KW-0378">Hydrolase</keyword>
<dbReference type="PANTHER" id="PTHR46825:SF7">
    <property type="entry name" value="D-ALANYL-D-ALANINE CARBOXYPEPTIDASE"/>
    <property type="match status" value="1"/>
</dbReference>
<evidence type="ECO:0000259" key="1">
    <source>
        <dbReference type="Pfam" id="PF00144"/>
    </source>
</evidence>
<feature type="domain" description="Beta-lactamase-related" evidence="1">
    <location>
        <begin position="25"/>
        <end position="334"/>
    </location>
</feature>
<evidence type="ECO:0000313" key="3">
    <source>
        <dbReference type="EMBL" id="MTB72847.1"/>
    </source>
</evidence>
<dbReference type="AlphaFoldDB" id="A0A6I3IGJ0"/>
<dbReference type="SUPFAM" id="SSF56601">
    <property type="entry name" value="beta-lactamase/transpeptidase-like"/>
    <property type="match status" value="1"/>
</dbReference>
<evidence type="ECO:0000313" key="4">
    <source>
        <dbReference type="Proteomes" id="UP000431092"/>
    </source>
</evidence>
<dbReference type="InterPro" id="IPR056008">
    <property type="entry name" value="DUF7586"/>
</dbReference>
<dbReference type="PANTHER" id="PTHR46825">
    <property type="entry name" value="D-ALANYL-D-ALANINE-CARBOXYPEPTIDASE/ENDOPEPTIDASE AMPH"/>
    <property type="match status" value="1"/>
</dbReference>
<dbReference type="Proteomes" id="UP000431092">
    <property type="component" value="Unassembled WGS sequence"/>
</dbReference>
<gene>
    <name evidence="3" type="ORF">GGG17_12910</name>
</gene>
<proteinExistence type="predicted"/>
<dbReference type="GO" id="GO:0016787">
    <property type="term" value="F:hydrolase activity"/>
    <property type="evidence" value="ECO:0007669"/>
    <property type="project" value="UniProtKB-KW"/>
</dbReference>
<protein>
    <submittedName>
        <fullName evidence="3">Serine hydrolase</fullName>
    </submittedName>
</protein>
<dbReference type="Pfam" id="PF24491">
    <property type="entry name" value="DUF7586"/>
    <property type="match status" value="1"/>
</dbReference>
<sequence length="456" mass="49971">MTVPDLLPADLARTLQHLVGTAQLEWRSPGVSAGVVRDGRLVWSTHVGSARLDVDAGTPGPSAHDDTQFLIGSVTKTFSAVTIMALRDRGRLSVEDTLEDLLPGTPFGDLTIRSLLAHASGLQREPVGHLWESFEAPDEDALLSDLVRAERVLPPQRAFHYSNLAYALLGQVISRVEERPWEDVVREVVLEPLGMTRTGLVPDEQDRAHGYQIHPHARTATLEPVIDLRATAPLGGLWSTVADLGRYAAFCSDAGRFDVLAPETIAEMCSPVIMADPEDWTTGQGLGFGLFRRGERVLAGHGGAMPGFLTGLRFRPRDRVGAVVFANATSGPSPLVLATDLLCALLDHEPTTPGVWTPSPRDDERDALLGRWWCEGSPLDFEVRGDALWSTMPGSRGMLDDTRYEQVDRDLYRAVEGRERGELLEVVRADDGRIRKLYFATYAVTREPLAFADLEA</sequence>
<keyword evidence="4" id="KW-1185">Reference proteome</keyword>
<dbReference type="InterPro" id="IPR012338">
    <property type="entry name" value="Beta-lactam/transpept-like"/>
</dbReference>